<dbReference type="PROSITE" id="PS51257">
    <property type="entry name" value="PROKAR_LIPOPROTEIN"/>
    <property type="match status" value="1"/>
</dbReference>
<evidence type="ECO:0000313" key="2">
    <source>
        <dbReference type="EMBL" id="ASD62733.1"/>
    </source>
</evidence>
<gene>
    <name evidence="2" type="ORF">B9G79_03700</name>
</gene>
<protein>
    <submittedName>
        <fullName evidence="2">Uncharacterized protein</fullName>
    </submittedName>
</protein>
<evidence type="ECO:0000256" key="1">
    <source>
        <dbReference type="SAM" id="Coils"/>
    </source>
</evidence>
<dbReference type="OrthoDB" id="5287178at2"/>
<evidence type="ECO:0000313" key="3">
    <source>
        <dbReference type="Proteomes" id="UP000197003"/>
    </source>
</evidence>
<organism evidence="2 3">
    <name type="scientific">Bdellovibrio bacteriovorus</name>
    <dbReference type="NCBI Taxonomy" id="959"/>
    <lineage>
        <taxon>Bacteria</taxon>
        <taxon>Pseudomonadati</taxon>
        <taxon>Bdellovibrionota</taxon>
        <taxon>Bdellovibrionia</taxon>
        <taxon>Bdellovibrionales</taxon>
        <taxon>Pseudobdellovibrionaceae</taxon>
        <taxon>Bdellovibrio</taxon>
    </lineage>
</organism>
<dbReference type="Proteomes" id="UP000197003">
    <property type="component" value="Chromosome"/>
</dbReference>
<dbReference type="EMBL" id="CP020946">
    <property type="protein sequence ID" value="ASD62733.1"/>
    <property type="molecule type" value="Genomic_DNA"/>
</dbReference>
<proteinExistence type="predicted"/>
<keyword evidence="1" id="KW-0175">Coiled coil</keyword>
<feature type="coiled-coil region" evidence="1">
    <location>
        <begin position="130"/>
        <end position="157"/>
    </location>
</feature>
<sequence>MERVMSNKSQYAKAFTALLALAIFATGCTKKRDAALPEEAQENIFAISDIPELQTENSQYEVQTDDSLSTLSLGDSSKATAEKGVVAVRDSQVPKRLKYMFKGLEMSGQAGQKYSITFSVDKQFVTAYKIVTDTSELSNLEKHLAQVKEEVQLQKQLQKSKDNSKAKSMVASLKKIRSEKQALLSQKSATLLVPLFKFKINGYGVLQRVKNQLNEETSTLRMKTTDWADATHIQVSINPADRMPVGIDAASRGDLDRTFVMNKINNKLMTAGTLNSDYQIPVNLEKDTRILTLLDVDALHVFEVGQVGKTVLTDSQLAQLKSGAKNANVRQCTEEIVKALPADAQQNCILVLRYDVPVTYVRPELPVVDYEGNQDATISFKEVRAGDSVGLVQIAQNVQAKKVEANTQFDPRTTIKIADVKGKEFFYKRTIEDVAFSAASPGLAAGMAGSLTIVKFDLEESRVVVRKADLIANYKSGTNAVDYEELMSLPVKYLKLEEKDATGAKYAMARLVETSRKDADYMELDWTKNSLPQDKSPYAAIYDGCLTGIADAQVMDVNMKLDQGVLSFTQQYSTGLRWGCIGDFQAFDDYNGTPGYQAAVRVKERVSFKLNDGSTDKAFVESIPFSAQNALGYGVWTIGQANPDKNNLRGREGTEKSLPMVHDFRNGKKLVYTVTGLPTDNPEMRKLYIESTEELVKAWNFAYKQAFKGSALERSGDYIEMQIAGENGVEAHLGDLDKNIIHFENKPADHGILGVSQVGFNPRSAIVVADSLILYAGNMLQSVGADFRNMKIKQDWDKMKESFREQARAQLAKQQAEEAEAAKKAQTQQGTAQDKAVAATQFTRNMVNMVKGAQTDAKSKMKAKNIGASMNILKAAVAERKSLGGDSNFKFSSPQTQDAWMNKVHKALSEKPGMTPREIETVMAREMLAAKGSKLSAKEKATLAKTVKMGEIHAKMMATMQNAPGCMKTSAELADSSFIAMPFNQALKIEIINTLGHEMGHSQGLTHNFIGSFDKANFANEDGTESKRNYSSIMDYLTPGKFNWDGLGTYDIRALRASHLGLVEATPEMIAKLEGNAASKKLLVNGKYLHVNTIKANFAKNGWANFNKYQVQGVVKEYMYCTDKDVGYEPTCERHDFGTSAQEIVESNINDWESMYVNSFHSWDRLVFDVGTSIRASSMSSYYQFRMRKFMDELFYMLVVDNRNPAIQDYVQASLKTYLFYTQLINTPDANSLFQSADRFIAVPYEKKEVNEKGEETGKTSMDVAIVEKRAIQDISVTKDRLDTVGLEYEKITAMEMLTMKGYPSYKYYYNSIQFSFLDFEKYILGMSPENSLFVNTITGMMLDQLQPTFSNEDVTLQPIQGEKATVTASMRFYAGIYGILNLEASTLRDKDNFATLFKVGSSLGKAPSDRTALSQLGVSEKSKTRLSFWALDNALASQTLVDVAAQKNFFIQNAEVLNPLMQKMAVLQLQNLLTQGQMEAKLTEAKTALTAKLNELNKDGKIVSAEMVKANPNLSIEKQVELMTQLNEQVISISVAVLTKQQGAQEAAQELAAQTAQLAEVLPLLALDFNALNEAMKTAGEALSKQQGLEVLAQLGDVSSQLVDGGGLEVSYGIIMKNLEFLNKLTLMTNPEYNR</sequence>
<reference evidence="2 3" key="1">
    <citation type="submission" date="2017-04" db="EMBL/GenBank/DDBJ databases">
        <title>Whole genome sequence of Bdellovibrio bacteriovorus strain SSB218315.</title>
        <authorList>
            <person name="Oyedara O."/>
            <person name="Rodriguez-Perez M.A."/>
        </authorList>
    </citation>
    <scope>NUCLEOTIDE SEQUENCE [LARGE SCALE GENOMIC DNA]</scope>
    <source>
        <strain evidence="2 3">SSB218315</strain>
    </source>
</reference>
<accession>A0A1Z3N5J9</accession>
<name>A0A1Z3N5J9_BDEBC</name>
<dbReference type="SUPFAM" id="SSF55486">
    <property type="entry name" value="Metalloproteases ('zincins'), catalytic domain"/>
    <property type="match status" value="1"/>
</dbReference>